<protein>
    <submittedName>
        <fullName evidence="6">N-acetyltransferase GCN5</fullName>
        <ecNumber evidence="6">2.3.1.267</ecNumber>
    </submittedName>
</protein>
<evidence type="ECO:0000256" key="4">
    <source>
        <dbReference type="ARBA" id="ARBA00023315"/>
    </source>
</evidence>
<dbReference type="EMBL" id="UGOD01000001">
    <property type="protein sequence ID" value="STX51543.1"/>
    <property type="molecule type" value="Genomic_DNA"/>
</dbReference>
<dbReference type="PANTHER" id="PTHR43420:SF12">
    <property type="entry name" value="N-ACETYLTRANSFERASE DOMAIN-CONTAINING PROTEIN"/>
    <property type="match status" value="1"/>
</dbReference>
<dbReference type="EC" id="2.3.1.267" evidence="6"/>
<feature type="domain" description="N-acetyltransferase" evidence="5">
    <location>
        <begin position="2"/>
        <end position="151"/>
    </location>
</feature>
<keyword evidence="7" id="KW-1185">Reference proteome</keyword>
<dbReference type="InterPro" id="IPR016181">
    <property type="entry name" value="Acyl_CoA_acyltransferase"/>
</dbReference>
<keyword evidence="3 6" id="KW-0808">Transferase</keyword>
<keyword evidence="4 6" id="KW-0012">Acyltransferase</keyword>
<dbReference type="NCBIfam" id="TIGR01575">
    <property type="entry name" value="rimI"/>
    <property type="match status" value="1"/>
</dbReference>
<dbReference type="Gene3D" id="3.40.630.30">
    <property type="match status" value="1"/>
</dbReference>
<dbReference type="OrthoDB" id="9796919at2"/>
<evidence type="ECO:0000256" key="3">
    <source>
        <dbReference type="ARBA" id="ARBA00022679"/>
    </source>
</evidence>
<comment type="similarity">
    <text evidence="1">Belongs to the acetyltransferase family. RimI subfamily.</text>
</comment>
<dbReference type="InterPro" id="IPR050680">
    <property type="entry name" value="YpeA/RimI_acetyltransf"/>
</dbReference>
<dbReference type="CDD" id="cd04301">
    <property type="entry name" value="NAT_SF"/>
    <property type="match status" value="1"/>
</dbReference>
<dbReference type="AlphaFoldDB" id="A0A378JMK8"/>
<organism evidence="6 7">
    <name type="scientific">Legionella busanensis</name>
    <dbReference type="NCBI Taxonomy" id="190655"/>
    <lineage>
        <taxon>Bacteria</taxon>
        <taxon>Pseudomonadati</taxon>
        <taxon>Pseudomonadota</taxon>
        <taxon>Gammaproteobacteria</taxon>
        <taxon>Legionellales</taxon>
        <taxon>Legionellaceae</taxon>
        <taxon>Legionella</taxon>
    </lineage>
</organism>
<reference evidence="6 7" key="1">
    <citation type="submission" date="2018-06" db="EMBL/GenBank/DDBJ databases">
        <authorList>
            <consortium name="Pathogen Informatics"/>
            <person name="Doyle S."/>
        </authorList>
    </citation>
    <scope>NUCLEOTIDE SEQUENCE [LARGE SCALE GENOMIC DNA]</scope>
    <source>
        <strain evidence="6 7">NCTC13316</strain>
    </source>
</reference>
<accession>A0A378JMK8</accession>
<gene>
    <name evidence="6" type="ORF">NCTC13316_01638</name>
</gene>
<evidence type="ECO:0000313" key="7">
    <source>
        <dbReference type="Proteomes" id="UP000254794"/>
    </source>
</evidence>
<dbReference type="PROSITE" id="PS51186">
    <property type="entry name" value="GNAT"/>
    <property type="match status" value="1"/>
</dbReference>
<name>A0A378JMK8_9GAMM</name>
<evidence type="ECO:0000313" key="6">
    <source>
        <dbReference type="EMBL" id="STX51543.1"/>
    </source>
</evidence>
<dbReference type="InterPro" id="IPR006464">
    <property type="entry name" value="AcTrfase_RimI/Ard1"/>
</dbReference>
<evidence type="ECO:0000259" key="5">
    <source>
        <dbReference type="PROSITE" id="PS51186"/>
    </source>
</evidence>
<dbReference type="Pfam" id="PF00583">
    <property type="entry name" value="Acetyltransf_1"/>
    <property type="match status" value="1"/>
</dbReference>
<sequence length="157" mass="18212">MFTVRSMQFTDLDEVYSIELQGHRAPWSRNIISDCILVGYDCQVLEHETDKKKIIIGYIISRETCTVYHILNLCIMPTMQGQGLGKYLLKAVIDKLKGSFIDSIILEVRPSNQRAIALYEHFGFQKDSIKKDYYQDVGGLEDAWLLRKNLRQTTPYE</sequence>
<dbReference type="InterPro" id="IPR000182">
    <property type="entry name" value="GNAT_dom"/>
</dbReference>
<evidence type="ECO:0000256" key="1">
    <source>
        <dbReference type="ARBA" id="ARBA00005395"/>
    </source>
</evidence>
<dbReference type="Proteomes" id="UP000254794">
    <property type="component" value="Unassembled WGS sequence"/>
</dbReference>
<evidence type="ECO:0000256" key="2">
    <source>
        <dbReference type="ARBA" id="ARBA00022490"/>
    </source>
</evidence>
<proteinExistence type="inferred from homology"/>
<dbReference type="SUPFAM" id="SSF55729">
    <property type="entry name" value="Acyl-CoA N-acyltransferases (Nat)"/>
    <property type="match status" value="1"/>
</dbReference>
<dbReference type="GO" id="GO:0008999">
    <property type="term" value="F:protein-N-terminal-alanine acetyltransferase activity"/>
    <property type="evidence" value="ECO:0007669"/>
    <property type="project" value="UniProtKB-EC"/>
</dbReference>
<dbReference type="RefSeq" id="WP_115331172.1">
    <property type="nucleotide sequence ID" value="NZ_CAAAHP010000001.1"/>
</dbReference>
<dbReference type="PANTHER" id="PTHR43420">
    <property type="entry name" value="ACETYLTRANSFERASE"/>
    <property type="match status" value="1"/>
</dbReference>
<keyword evidence="2" id="KW-0963">Cytoplasm</keyword>